<feature type="binding site" description="axial binding residue" evidence="14">
    <location>
        <position position="29"/>
    </location>
    <ligand>
        <name>heme</name>
        <dbReference type="ChEBI" id="CHEBI:30413"/>
    </ligand>
    <ligandPart>
        <name>Fe</name>
        <dbReference type="ChEBI" id="CHEBI:18248"/>
    </ligandPart>
</feature>
<comment type="subunit">
    <text evidence="14">Homodimer.</text>
</comment>
<keyword evidence="10 14" id="KW-0560">Oxidoreductase</keyword>
<evidence type="ECO:0000256" key="2">
    <source>
        <dbReference type="ARBA" id="ARBA00005073"/>
    </source>
</evidence>
<keyword evidence="6 14" id="KW-0349">Heme</keyword>
<dbReference type="HAMAP" id="MF_02239">
    <property type="entry name" value="HemJ"/>
    <property type="match status" value="1"/>
</dbReference>
<feature type="binding site" description="axial binding residue" evidence="14">
    <location>
        <position position="102"/>
    </location>
    <ligand>
        <name>heme</name>
        <dbReference type="ChEBI" id="CHEBI:30413"/>
    </ligand>
    <ligandPart>
        <name>Fe</name>
        <dbReference type="ChEBI" id="CHEBI:18248"/>
    </ligandPart>
</feature>
<dbReference type="UniPathway" id="UPA00251">
    <property type="reaction ID" value="UER00324"/>
</dbReference>
<dbReference type="GO" id="GO:0005886">
    <property type="term" value="C:plasma membrane"/>
    <property type="evidence" value="ECO:0007669"/>
    <property type="project" value="UniProtKB-SubCell"/>
</dbReference>
<evidence type="ECO:0000256" key="10">
    <source>
        <dbReference type="ARBA" id="ARBA00023002"/>
    </source>
</evidence>
<evidence type="ECO:0000313" key="16">
    <source>
        <dbReference type="EMBL" id="MBE1236591.1"/>
    </source>
</evidence>
<dbReference type="EC" id="1.3.99.-" evidence="14 15"/>
<dbReference type="Proteomes" id="UP000631034">
    <property type="component" value="Unassembled WGS sequence"/>
</dbReference>
<feature type="transmembrane region" description="Helical" evidence="14">
    <location>
        <begin position="73"/>
        <end position="91"/>
    </location>
</feature>
<dbReference type="GO" id="GO:0046872">
    <property type="term" value="F:metal ion binding"/>
    <property type="evidence" value="ECO:0007669"/>
    <property type="project" value="UniProtKB-UniRule"/>
</dbReference>
<evidence type="ECO:0000256" key="15">
    <source>
        <dbReference type="PIRNR" id="PIRNR004638"/>
    </source>
</evidence>
<evidence type="ECO:0000256" key="4">
    <source>
        <dbReference type="ARBA" id="ARBA00017504"/>
    </source>
</evidence>
<proteinExistence type="inferred from homology"/>
<comment type="pathway">
    <text evidence="2 14 15">Porphyrin-containing compound metabolism; protoporphyrin-IX biosynthesis; protoporphyrin-IX from protoporphyrinogen-IX: step 1/1.</text>
</comment>
<dbReference type="AlphaFoldDB" id="A0A8J6YI07"/>
<comment type="subcellular location">
    <subcellularLocation>
        <location evidence="1 14">Cell membrane</location>
        <topology evidence="1 14">Multi-pass membrane protein</topology>
    </subcellularLocation>
</comment>
<reference evidence="16" key="1">
    <citation type="submission" date="2020-10" db="EMBL/GenBank/DDBJ databases">
        <title>Genome sequence of the unusual species of purple photosynthetic bacteria, Phaeovibrio sulfidiphilus DSM 23193, type strain.</title>
        <authorList>
            <person name="Kyndt J.A."/>
            <person name="Meyer T.E."/>
        </authorList>
    </citation>
    <scope>NUCLEOTIDE SEQUENCE</scope>
    <source>
        <strain evidence="16">DSM 23193</strain>
    </source>
</reference>
<dbReference type="PIRSF" id="PIRSF004638">
    <property type="entry name" value="UCP004638"/>
    <property type="match status" value="1"/>
</dbReference>
<keyword evidence="11 14" id="KW-0408">Iron</keyword>
<evidence type="ECO:0000256" key="3">
    <source>
        <dbReference type="ARBA" id="ARBA00006501"/>
    </source>
</evidence>
<name>A0A8J6YI07_9PROT</name>
<comment type="catalytic activity">
    <reaction evidence="13 14 15">
        <text>protoporphyrinogen IX + 3 A = protoporphyrin IX + 3 AH2</text>
        <dbReference type="Rhea" id="RHEA:62000"/>
        <dbReference type="ChEBI" id="CHEBI:13193"/>
        <dbReference type="ChEBI" id="CHEBI:17499"/>
        <dbReference type="ChEBI" id="CHEBI:57306"/>
        <dbReference type="ChEBI" id="CHEBI:57307"/>
    </reaction>
</comment>
<feature type="transmembrane region" description="Helical" evidence="14">
    <location>
        <begin position="97"/>
        <end position="116"/>
    </location>
</feature>
<dbReference type="PANTHER" id="PTHR40255">
    <property type="entry name" value="UPF0093 MEMBRANE PROTEIN SLR1790"/>
    <property type="match status" value="1"/>
</dbReference>
<keyword evidence="8 14" id="KW-0479">Metal-binding</keyword>
<keyword evidence="17" id="KW-1185">Reference proteome</keyword>
<dbReference type="PANTHER" id="PTHR40255:SF1">
    <property type="entry name" value="PROTOPORPHYRINOGEN IX OXIDASE"/>
    <property type="match status" value="1"/>
</dbReference>
<evidence type="ECO:0000256" key="5">
    <source>
        <dbReference type="ARBA" id="ARBA00022475"/>
    </source>
</evidence>
<evidence type="ECO:0000256" key="14">
    <source>
        <dbReference type="HAMAP-Rule" id="MF_02239"/>
    </source>
</evidence>
<evidence type="ECO:0000256" key="1">
    <source>
        <dbReference type="ARBA" id="ARBA00004651"/>
    </source>
</evidence>
<keyword evidence="12 14" id="KW-0472">Membrane</keyword>
<keyword evidence="5 14" id="KW-1003">Cell membrane</keyword>
<dbReference type="EMBL" id="JACZHT010000001">
    <property type="protein sequence ID" value="MBE1236591.1"/>
    <property type="molecule type" value="Genomic_DNA"/>
</dbReference>
<dbReference type="RefSeq" id="WP_192533458.1">
    <property type="nucleotide sequence ID" value="NZ_JACZHT010000001.1"/>
</dbReference>
<organism evidence="16 17">
    <name type="scientific">Phaeovibrio sulfidiphilus</name>
    <dbReference type="NCBI Taxonomy" id="1220600"/>
    <lineage>
        <taxon>Bacteria</taxon>
        <taxon>Pseudomonadati</taxon>
        <taxon>Pseudomonadota</taxon>
        <taxon>Alphaproteobacteria</taxon>
        <taxon>Rhodospirillales</taxon>
        <taxon>Rhodospirillaceae</taxon>
        <taxon>Phaeovibrio</taxon>
    </lineage>
</organism>
<evidence type="ECO:0000256" key="9">
    <source>
        <dbReference type="ARBA" id="ARBA00022989"/>
    </source>
</evidence>
<evidence type="ECO:0000256" key="6">
    <source>
        <dbReference type="ARBA" id="ARBA00022617"/>
    </source>
</evidence>
<comment type="function">
    <text evidence="14 15">Catalyzes the oxidation of protoporphyrinogen IX to protoporphyrin IX.</text>
</comment>
<keyword evidence="9 14" id="KW-1133">Transmembrane helix</keyword>
<comment type="cofactor">
    <cofactor evidence="14 15">
        <name>heme b</name>
        <dbReference type="ChEBI" id="CHEBI:60344"/>
    </cofactor>
    <text evidence="14 15">Binds 1 heme b (iron(II)-protoporphyrin IX) group per subunit.</text>
</comment>
<evidence type="ECO:0000256" key="7">
    <source>
        <dbReference type="ARBA" id="ARBA00022692"/>
    </source>
</evidence>
<evidence type="ECO:0000256" key="8">
    <source>
        <dbReference type="ARBA" id="ARBA00022723"/>
    </source>
</evidence>
<comment type="caution">
    <text evidence="16">The sequence shown here is derived from an EMBL/GenBank/DDBJ whole genome shotgun (WGS) entry which is preliminary data.</text>
</comment>
<dbReference type="InterPro" id="IPR005265">
    <property type="entry name" value="HemJ-like"/>
</dbReference>
<dbReference type="GO" id="GO:0070818">
    <property type="term" value="F:protoporphyrinogen oxidase activity"/>
    <property type="evidence" value="ECO:0007669"/>
    <property type="project" value="UniProtKB-UniRule"/>
</dbReference>
<dbReference type="Pfam" id="PF03653">
    <property type="entry name" value="UPF0093"/>
    <property type="match status" value="1"/>
</dbReference>
<feature type="transmembrane region" description="Helical" evidence="14">
    <location>
        <begin position="137"/>
        <end position="155"/>
    </location>
</feature>
<evidence type="ECO:0000256" key="12">
    <source>
        <dbReference type="ARBA" id="ARBA00023136"/>
    </source>
</evidence>
<evidence type="ECO:0000256" key="11">
    <source>
        <dbReference type="ARBA" id="ARBA00023004"/>
    </source>
</evidence>
<evidence type="ECO:0000313" key="17">
    <source>
        <dbReference type="Proteomes" id="UP000631034"/>
    </source>
</evidence>
<evidence type="ECO:0000256" key="13">
    <source>
        <dbReference type="ARBA" id="ARBA00048390"/>
    </source>
</evidence>
<sequence>MDLIYSIVDAIHTRFPFNSEPYLFIKTLHIIAVITWMAALFYLPRLFVYHAMEEVGSEASERFKVMERRLMKAIMNPSLVVVVATGPLMMMDWLQTSWLWLKLVMVVGMIFMHFFFVRCVREFAHDRNILSHKFYRYANEVPTVLMFVIVPLVVMKPF</sequence>
<accession>A0A8J6YI07</accession>
<gene>
    <name evidence="16" type="ORF">IHV25_02850</name>
</gene>
<dbReference type="GO" id="GO:0006782">
    <property type="term" value="P:protoporphyrinogen IX biosynthetic process"/>
    <property type="evidence" value="ECO:0007669"/>
    <property type="project" value="UniProtKB-UniRule"/>
</dbReference>
<keyword evidence="7 14" id="KW-0812">Transmembrane</keyword>
<protein>
    <recommendedName>
        <fullName evidence="4 14">Protoporphyrinogen IX oxidase</fullName>
        <shortName evidence="14">PPO</shortName>
        <ecNumber evidence="14 15">1.3.99.-</ecNumber>
    </recommendedName>
</protein>
<comment type="similarity">
    <text evidence="3 14 15">Belongs to the HemJ family.</text>
</comment>
<feature type="transmembrane region" description="Helical" evidence="14">
    <location>
        <begin position="23"/>
        <end position="43"/>
    </location>
</feature>